<keyword evidence="3" id="KW-1185">Reference proteome</keyword>
<sequence length="64" mass="7016">MELVFVGLFFVLLAVAGALFGHDSREPGDWRRPIERRVSPVPPAREVSPSRATTAAPSLTLRQS</sequence>
<accession>A0A9W6ST57</accession>
<feature type="compositionally biased region" description="Basic and acidic residues" evidence="1">
    <location>
        <begin position="22"/>
        <end position="38"/>
    </location>
</feature>
<dbReference type="Proteomes" id="UP001165079">
    <property type="component" value="Unassembled WGS sequence"/>
</dbReference>
<dbReference type="AlphaFoldDB" id="A0A9W6ST57"/>
<evidence type="ECO:0000313" key="3">
    <source>
        <dbReference type="Proteomes" id="UP001165079"/>
    </source>
</evidence>
<feature type="region of interest" description="Disordered" evidence="1">
    <location>
        <begin position="22"/>
        <end position="64"/>
    </location>
</feature>
<evidence type="ECO:0000256" key="1">
    <source>
        <dbReference type="SAM" id="MobiDB-lite"/>
    </source>
</evidence>
<feature type="compositionally biased region" description="Polar residues" evidence="1">
    <location>
        <begin position="50"/>
        <end position="64"/>
    </location>
</feature>
<dbReference type="RefSeq" id="WP_285667436.1">
    <property type="nucleotide sequence ID" value="NZ_BSTX01000008.1"/>
</dbReference>
<reference evidence="2" key="1">
    <citation type="submission" date="2023-03" db="EMBL/GenBank/DDBJ databases">
        <title>Actinorhabdospora filicis NBRC 111898.</title>
        <authorList>
            <person name="Ichikawa N."/>
            <person name="Sato H."/>
            <person name="Tonouchi N."/>
        </authorList>
    </citation>
    <scope>NUCLEOTIDE SEQUENCE</scope>
    <source>
        <strain evidence="2">NBRC 111898</strain>
    </source>
</reference>
<comment type="caution">
    <text evidence="2">The sequence shown here is derived from an EMBL/GenBank/DDBJ whole genome shotgun (WGS) entry which is preliminary data.</text>
</comment>
<gene>
    <name evidence="2" type="ORF">Afil01_66740</name>
</gene>
<organism evidence="2 3">
    <name type="scientific">Actinorhabdospora filicis</name>
    <dbReference type="NCBI Taxonomy" id="1785913"/>
    <lineage>
        <taxon>Bacteria</taxon>
        <taxon>Bacillati</taxon>
        <taxon>Actinomycetota</taxon>
        <taxon>Actinomycetes</taxon>
        <taxon>Micromonosporales</taxon>
        <taxon>Micromonosporaceae</taxon>
        <taxon>Actinorhabdospora</taxon>
    </lineage>
</organism>
<name>A0A9W6ST57_9ACTN</name>
<proteinExistence type="predicted"/>
<evidence type="ECO:0000313" key="2">
    <source>
        <dbReference type="EMBL" id="GLZ81867.1"/>
    </source>
</evidence>
<dbReference type="EMBL" id="BSTX01000008">
    <property type="protein sequence ID" value="GLZ81867.1"/>
    <property type="molecule type" value="Genomic_DNA"/>
</dbReference>
<protein>
    <submittedName>
        <fullName evidence="2">Uncharacterized protein</fullName>
    </submittedName>
</protein>